<dbReference type="AlphaFoldDB" id="A0A158QAQ9"/>
<evidence type="ECO:0000256" key="6">
    <source>
        <dbReference type="ARBA" id="ARBA00022853"/>
    </source>
</evidence>
<keyword evidence="9" id="KW-0408">Iron</keyword>
<feature type="region of interest" description="Disordered" evidence="12">
    <location>
        <begin position="1"/>
        <end position="88"/>
    </location>
</feature>
<reference evidence="14 15" key="2">
    <citation type="submission" date="2018-10" db="EMBL/GenBank/DDBJ databases">
        <authorList>
            <consortium name="Pathogen Informatics"/>
        </authorList>
    </citation>
    <scope>NUCLEOTIDE SEQUENCE [LARGE SCALE GENOMIC DNA]</scope>
</reference>
<evidence type="ECO:0000256" key="8">
    <source>
        <dbReference type="ARBA" id="ARBA00023002"/>
    </source>
</evidence>
<evidence type="ECO:0000256" key="4">
    <source>
        <dbReference type="ARBA" id="ARBA00022723"/>
    </source>
</evidence>
<dbReference type="InterPro" id="IPR048560">
    <property type="entry name" value="KDM6A_B-like_GATAL"/>
</dbReference>
<dbReference type="InterPro" id="IPR051630">
    <property type="entry name" value="Corepressor-Demethylase"/>
</dbReference>
<name>A0A158QAQ9_ENTVE</name>
<keyword evidence="4" id="KW-0479">Metal-binding</keyword>
<comment type="similarity">
    <text evidence="11">Belongs to the UTX family.</text>
</comment>
<dbReference type="Proteomes" id="UP000274131">
    <property type="component" value="Unassembled WGS sequence"/>
</dbReference>
<dbReference type="InterPro" id="IPR046941">
    <property type="entry name" value="KDM6_GATAL_sf"/>
</dbReference>
<dbReference type="STRING" id="51028.A0A158QAQ9"/>
<evidence type="ECO:0000256" key="2">
    <source>
        <dbReference type="ARBA" id="ARBA00004123"/>
    </source>
</evidence>
<keyword evidence="8" id="KW-0560">Oxidoreductase</keyword>
<evidence type="ECO:0000259" key="13">
    <source>
        <dbReference type="PROSITE" id="PS51184"/>
    </source>
</evidence>
<dbReference type="PANTHER" id="PTHR14017:SF1">
    <property type="entry name" value="LD02225P"/>
    <property type="match status" value="1"/>
</dbReference>
<feature type="domain" description="JmjC" evidence="13">
    <location>
        <begin position="270"/>
        <end position="433"/>
    </location>
</feature>
<keyword evidence="7" id="KW-0223">Dioxygenase</keyword>
<dbReference type="PROSITE" id="PS51184">
    <property type="entry name" value="JMJC"/>
    <property type="match status" value="1"/>
</dbReference>
<feature type="compositionally biased region" description="Basic residues" evidence="12">
    <location>
        <begin position="236"/>
        <end position="251"/>
    </location>
</feature>
<evidence type="ECO:0000256" key="10">
    <source>
        <dbReference type="ARBA" id="ARBA00023242"/>
    </source>
</evidence>
<proteinExistence type="inferred from homology"/>
<evidence type="ECO:0000256" key="5">
    <source>
        <dbReference type="ARBA" id="ARBA00022833"/>
    </source>
</evidence>
<dbReference type="PANTHER" id="PTHR14017">
    <property type="entry name" value="LYSINE-SPECIFIC DEMETHYLASE"/>
    <property type="match status" value="1"/>
</dbReference>
<keyword evidence="3" id="KW-0597">Phosphoprotein</keyword>
<dbReference type="GO" id="GO:0000978">
    <property type="term" value="F:RNA polymerase II cis-regulatory region sequence-specific DNA binding"/>
    <property type="evidence" value="ECO:0007669"/>
    <property type="project" value="TreeGrafter"/>
</dbReference>
<keyword evidence="10" id="KW-0539">Nucleus</keyword>
<dbReference type="Gene3D" id="2.10.110.20">
    <property type="match status" value="1"/>
</dbReference>
<dbReference type="OrthoDB" id="418911at2759"/>
<evidence type="ECO:0000256" key="1">
    <source>
        <dbReference type="ARBA" id="ARBA00001954"/>
    </source>
</evidence>
<evidence type="ECO:0000256" key="7">
    <source>
        <dbReference type="ARBA" id="ARBA00022964"/>
    </source>
</evidence>
<dbReference type="GO" id="GO:0044666">
    <property type="term" value="C:MLL3/4 complex"/>
    <property type="evidence" value="ECO:0007669"/>
    <property type="project" value="TreeGrafter"/>
</dbReference>
<dbReference type="Gene3D" id="2.60.120.650">
    <property type="entry name" value="Cupin"/>
    <property type="match status" value="2"/>
</dbReference>
<dbReference type="SMART" id="SM00558">
    <property type="entry name" value="JmjC"/>
    <property type="match status" value="1"/>
</dbReference>
<dbReference type="GO" id="GO:0046872">
    <property type="term" value="F:metal ion binding"/>
    <property type="evidence" value="ECO:0007669"/>
    <property type="project" value="UniProtKB-KW"/>
</dbReference>
<sequence>MSDTEAGAVEEGVYQSSNDESFTVEKVHCTVRGKRDNQNSEPGESVDSLSSERVNGTITKKIKQSPTTATADQSDAETSSDDGQEKPVIPKNAVFDIPSYLSLLSEVNVPLNITAKDLLILCEKRLQSPAKNKEIFDENPLPLQLSEIAELNSSEAKLILETPTINVRTKDEVYDEKLKKFCELSSITLIRNMVSVIGLDLDVFSTTNMLEFSDHETQNRGYHLKDNAQQMESGRKTGKSSRRSRVTRKRHRPCQTIKFGTNIDLADRNKFRKQLNELTKLPPYLRPEHDTNMLSYLGYDVVGMNTVQFYMKVPGVRTPGHLENNCLASVNINIGPDDCEWFGVDYAYLGTFNKILQNHKIRFLTDSWWPNYYELLKAGIPVFRFTQKKGDIVWVGSGCIHWVQSNGYCNNVAWNVGPFNAKQYEFLTLSHEWNRVQKFMSLVPVQHLSWQLAQRAEIADENLYKLIRKVLIRSMAYCKMTADALSASFKEIRKHPRYEGDAALFCVVCEIEVWNLFFVKFNQGKYDVYCLHCARKNDLNNFVALQQYSFEELSTFFDQFKCHKASDNFRIIGLSSVTVKNLHNNDSIWPVRNYFRVS</sequence>
<evidence type="ECO:0000313" key="16">
    <source>
        <dbReference type="WBParaSite" id="EVEC_0000637501-mRNA-1"/>
    </source>
</evidence>
<evidence type="ECO:0000313" key="15">
    <source>
        <dbReference type="Proteomes" id="UP000274131"/>
    </source>
</evidence>
<dbReference type="WBParaSite" id="EVEC_0000637501-mRNA-1">
    <property type="protein sequence ID" value="EVEC_0000637501-mRNA-1"/>
    <property type="gene ID" value="EVEC_0000637501"/>
</dbReference>
<feature type="compositionally biased region" description="Basic and acidic residues" evidence="12">
    <location>
        <begin position="23"/>
        <end position="38"/>
    </location>
</feature>
<dbReference type="Pfam" id="PF21322">
    <property type="entry name" value="KDM6_C-hel"/>
    <property type="match status" value="1"/>
</dbReference>
<keyword evidence="6" id="KW-0156">Chromatin regulator</keyword>
<evidence type="ECO:0000256" key="3">
    <source>
        <dbReference type="ARBA" id="ARBA00022553"/>
    </source>
</evidence>
<dbReference type="Gene3D" id="1.20.58.1370">
    <property type="match status" value="1"/>
</dbReference>
<dbReference type="InterPro" id="IPR048562">
    <property type="entry name" value="KDM6A_B-like_C-hel"/>
</dbReference>
<comment type="cofactor">
    <cofactor evidence="1">
        <name>Fe(2+)</name>
        <dbReference type="ChEBI" id="CHEBI:29033"/>
    </cofactor>
</comment>
<dbReference type="GO" id="GO:0031490">
    <property type="term" value="F:chromatin DNA binding"/>
    <property type="evidence" value="ECO:0007669"/>
    <property type="project" value="TreeGrafter"/>
</dbReference>
<dbReference type="SUPFAM" id="SSF51197">
    <property type="entry name" value="Clavaminate synthase-like"/>
    <property type="match status" value="1"/>
</dbReference>
<accession>A0A158QAQ9</accession>
<evidence type="ECO:0000256" key="12">
    <source>
        <dbReference type="SAM" id="MobiDB-lite"/>
    </source>
</evidence>
<protein>
    <submittedName>
        <fullName evidence="16">JmjC domain-containing protein</fullName>
    </submittedName>
</protein>
<keyword evidence="15" id="KW-1185">Reference proteome</keyword>
<evidence type="ECO:0000313" key="14">
    <source>
        <dbReference type="EMBL" id="VDD91235.1"/>
    </source>
</evidence>
<reference evidence="16" key="1">
    <citation type="submission" date="2016-04" db="UniProtKB">
        <authorList>
            <consortium name="WormBaseParasite"/>
        </authorList>
    </citation>
    <scope>IDENTIFICATION</scope>
</reference>
<feature type="compositionally biased region" description="Polar residues" evidence="12">
    <location>
        <begin position="39"/>
        <end position="73"/>
    </location>
</feature>
<dbReference type="InterPro" id="IPR003347">
    <property type="entry name" value="JmjC_dom"/>
</dbReference>
<dbReference type="Pfam" id="PF21326">
    <property type="entry name" value="KDM6_GATAL"/>
    <property type="match status" value="1"/>
</dbReference>
<comment type="subcellular location">
    <subcellularLocation>
        <location evidence="2">Nucleus</location>
    </subcellularLocation>
</comment>
<dbReference type="GO" id="GO:0071558">
    <property type="term" value="F:histone H3K27me2/H3K27me3 demethylase activity"/>
    <property type="evidence" value="ECO:0007669"/>
    <property type="project" value="TreeGrafter"/>
</dbReference>
<organism evidence="16">
    <name type="scientific">Enterobius vermicularis</name>
    <name type="common">Human pinworm</name>
    <dbReference type="NCBI Taxonomy" id="51028"/>
    <lineage>
        <taxon>Eukaryota</taxon>
        <taxon>Metazoa</taxon>
        <taxon>Ecdysozoa</taxon>
        <taxon>Nematoda</taxon>
        <taxon>Chromadorea</taxon>
        <taxon>Rhabditida</taxon>
        <taxon>Spirurina</taxon>
        <taxon>Oxyuridomorpha</taxon>
        <taxon>Oxyuroidea</taxon>
        <taxon>Oxyuridae</taxon>
        <taxon>Enterobius</taxon>
    </lineage>
</organism>
<gene>
    <name evidence="14" type="ORF">EVEC_LOCUS5986</name>
</gene>
<dbReference type="GO" id="GO:0010468">
    <property type="term" value="P:regulation of gene expression"/>
    <property type="evidence" value="ECO:0007669"/>
    <property type="project" value="TreeGrafter"/>
</dbReference>
<dbReference type="EMBL" id="UXUI01008333">
    <property type="protein sequence ID" value="VDD91235.1"/>
    <property type="molecule type" value="Genomic_DNA"/>
</dbReference>
<evidence type="ECO:0000256" key="11">
    <source>
        <dbReference type="ARBA" id="ARBA00034483"/>
    </source>
</evidence>
<dbReference type="Pfam" id="PF02373">
    <property type="entry name" value="JmjC"/>
    <property type="match status" value="1"/>
</dbReference>
<keyword evidence="5" id="KW-0862">Zinc</keyword>
<evidence type="ECO:0000256" key="9">
    <source>
        <dbReference type="ARBA" id="ARBA00023004"/>
    </source>
</evidence>
<feature type="region of interest" description="Disordered" evidence="12">
    <location>
        <begin position="220"/>
        <end position="251"/>
    </location>
</feature>